<protein>
    <submittedName>
        <fullName evidence="1">TIGR02996 domain-containing protein</fullName>
    </submittedName>
</protein>
<keyword evidence="2" id="KW-1185">Reference proteome</keyword>
<evidence type="ECO:0000313" key="1">
    <source>
        <dbReference type="EMBL" id="QVL30199.1"/>
    </source>
</evidence>
<name>A0A8E6ES57_9BACT</name>
<dbReference type="RefSeq" id="WP_213494083.1">
    <property type="nucleotide sequence ID" value="NZ_CP074694.1"/>
</dbReference>
<proteinExistence type="predicted"/>
<dbReference type="EMBL" id="CP074694">
    <property type="protein sequence ID" value="QVL30199.1"/>
    <property type="molecule type" value="Genomic_DNA"/>
</dbReference>
<dbReference type="InterPro" id="IPR014338">
    <property type="entry name" value="CHP02996_rpt-companion-dom"/>
</dbReference>
<evidence type="ECO:0000313" key="2">
    <source>
        <dbReference type="Proteomes" id="UP000676194"/>
    </source>
</evidence>
<organism evidence="1 2">
    <name type="scientific">Telmatocola sphagniphila</name>
    <dbReference type="NCBI Taxonomy" id="1123043"/>
    <lineage>
        <taxon>Bacteria</taxon>
        <taxon>Pseudomonadati</taxon>
        <taxon>Planctomycetota</taxon>
        <taxon>Planctomycetia</taxon>
        <taxon>Gemmatales</taxon>
        <taxon>Gemmataceae</taxon>
    </lineage>
</organism>
<reference evidence="1" key="1">
    <citation type="submission" date="2021-05" db="EMBL/GenBank/DDBJ databases">
        <title>Complete genome sequence of the cellulolytic planctomycete Telmatocola sphagniphila SP2T and characterization of the first cellulase from planctomycetes.</title>
        <authorList>
            <person name="Rakitin A.L."/>
            <person name="Beletsky A.V."/>
            <person name="Naumoff D.G."/>
            <person name="Kulichevskaya I.S."/>
            <person name="Mardanov A.V."/>
            <person name="Ravin N.V."/>
            <person name="Dedysh S.N."/>
        </authorList>
    </citation>
    <scope>NUCLEOTIDE SEQUENCE</scope>
    <source>
        <strain evidence="1">SP2T</strain>
    </source>
</reference>
<dbReference type="KEGG" id="tsph:KIH39_15200"/>
<accession>A0A8E6ES57</accession>
<sequence length="192" mass="22641">MNPTQQEIDRAAFIRKIRENPFDETRRLIFADWLEEHQPEQTNWIRQIRACSEEVFEQDLVLGDQRFMIQLRNGMCCELSMECDDFMKHAKQIFELYPIIQVTLIDKTPAADRFEHERGEPRFGWDATSVGYSCFIPNEIFELMDKPPGWVRTDYPFFDSKKIAIAALSRACVEYGREQAGLPKLEWPKVDL</sequence>
<gene>
    <name evidence="1" type="ORF">KIH39_15200</name>
</gene>
<dbReference type="Proteomes" id="UP000676194">
    <property type="component" value="Chromosome"/>
</dbReference>
<dbReference type="NCBIfam" id="TIGR02996">
    <property type="entry name" value="rpt_mate_G_obs"/>
    <property type="match status" value="1"/>
</dbReference>
<dbReference type="AlphaFoldDB" id="A0A8E6ES57"/>